<name>A0A7C3PJP3_9CYAN</name>
<gene>
    <name evidence="2" type="ORF">ENR64_18700</name>
</gene>
<evidence type="ECO:0000256" key="1">
    <source>
        <dbReference type="SAM" id="Phobius"/>
    </source>
</evidence>
<dbReference type="Pfam" id="PF22523">
    <property type="entry name" value="DUF6999"/>
    <property type="match status" value="1"/>
</dbReference>
<dbReference type="EMBL" id="DSRU01000273">
    <property type="protein sequence ID" value="HFM99740.1"/>
    <property type="molecule type" value="Genomic_DNA"/>
</dbReference>
<keyword evidence="1" id="KW-0472">Membrane</keyword>
<keyword evidence="1" id="KW-0812">Transmembrane</keyword>
<evidence type="ECO:0000313" key="2">
    <source>
        <dbReference type="EMBL" id="HFM99740.1"/>
    </source>
</evidence>
<organism evidence="2">
    <name type="scientific">Oscillatoriales cyanobacterium SpSt-418</name>
    <dbReference type="NCBI Taxonomy" id="2282169"/>
    <lineage>
        <taxon>Bacteria</taxon>
        <taxon>Bacillati</taxon>
        <taxon>Cyanobacteriota</taxon>
        <taxon>Cyanophyceae</taxon>
        <taxon>Oscillatoriophycideae</taxon>
        <taxon>Oscillatoriales</taxon>
    </lineage>
</organism>
<accession>A0A7C3PJP3</accession>
<comment type="caution">
    <text evidence="2">The sequence shown here is derived from an EMBL/GenBank/DDBJ whole genome shotgun (WGS) entry which is preliminary data.</text>
</comment>
<proteinExistence type="predicted"/>
<dbReference type="InterPro" id="IPR054268">
    <property type="entry name" value="DUF6999"/>
</dbReference>
<protein>
    <submittedName>
        <fullName evidence="2">Uncharacterized protein</fullName>
    </submittedName>
</protein>
<dbReference type="AlphaFoldDB" id="A0A7C3PJP3"/>
<sequence length="324" mass="37360">MTPVNVSYSAFSSVKSAVQPDYLPKQRDRQNPNAWDALYLDQAIPVDQFAKGCMVRDLQNWTRSYLLIPIKVIANILLALIMTVKRFLPFQFSHYWLMHHAASWFLKTFVSPEACYLIVRHICLGSNIVNFLIDNGPDPTIEKSKLYPHTVDDLAKNAFLEHDLILYNFVFDYHEAQKKNSNWLKELPKQTLNFDSIQPVQVEIDFEQKSWFRGLDLESAIELFKVFYSLCLTSEEFERAVLSLEFDENFGCYFSQLTGDYSWNHVITNRHPLAPESPFAAARNLLLHGIITEYLHRYLELRKEMQTAGNAGVDAPSHALTDAG</sequence>
<feature type="transmembrane region" description="Helical" evidence="1">
    <location>
        <begin position="64"/>
        <end position="84"/>
    </location>
</feature>
<reference evidence="2" key="1">
    <citation type="journal article" date="2020" name="mSystems">
        <title>Genome- and Community-Level Interaction Insights into Carbon Utilization and Element Cycling Functions of Hydrothermarchaeota in Hydrothermal Sediment.</title>
        <authorList>
            <person name="Zhou Z."/>
            <person name="Liu Y."/>
            <person name="Xu W."/>
            <person name="Pan J."/>
            <person name="Luo Z.H."/>
            <person name="Li M."/>
        </authorList>
    </citation>
    <scope>NUCLEOTIDE SEQUENCE [LARGE SCALE GENOMIC DNA]</scope>
    <source>
        <strain evidence="2">SpSt-418</strain>
    </source>
</reference>
<keyword evidence="1" id="KW-1133">Transmembrane helix</keyword>